<comment type="caution">
    <text evidence="7">The sequence shown here is derived from an EMBL/GenBank/DDBJ whole genome shotgun (WGS) entry which is preliminary data.</text>
</comment>
<dbReference type="PROSITE" id="PS50977">
    <property type="entry name" value="HTH_TETR_2"/>
    <property type="match status" value="1"/>
</dbReference>
<keyword evidence="3" id="KW-0804">Transcription</keyword>
<dbReference type="InterPro" id="IPR009057">
    <property type="entry name" value="Homeodomain-like_sf"/>
</dbReference>
<dbReference type="Proteomes" id="UP000553957">
    <property type="component" value="Unassembled WGS sequence"/>
</dbReference>
<dbReference type="AlphaFoldDB" id="A0A7Y4L5S4"/>
<feature type="DNA-binding region" description="H-T-H motif" evidence="4">
    <location>
        <begin position="34"/>
        <end position="53"/>
    </location>
</feature>
<evidence type="ECO:0000313" key="8">
    <source>
        <dbReference type="Proteomes" id="UP000534306"/>
    </source>
</evidence>
<evidence type="ECO:0000256" key="3">
    <source>
        <dbReference type="ARBA" id="ARBA00023163"/>
    </source>
</evidence>
<reference evidence="7 8" key="1">
    <citation type="submission" date="2020-05" db="EMBL/GenBank/DDBJ databases">
        <title>Genome sequence of Kribbella sandramycini ATCC 39419.</title>
        <authorList>
            <person name="Maclea K.S."/>
            <person name="Fair J.L."/>
        </authorList>
    </citation>
    <scope>NUCLEOTIDE SEQUENCE [LARGE SCALE GENOMIC DNA]</scope>
    <source>
        <strain evidence="7 8">ATCC 39419</strain>
    </source>
</reference>
<dbReference type="EMBL" id="JABJRC010000007">
    <property type="protein sequence ID" value="NOL43977.1"/>
    <property type="molecule type" value="Genomic_DNA"/>
</dbReference>
<dbReference type="InterPro" id="IPR050109">
    <property type="entry name" value="HTH-type_TetR-like_transc_reg"/>
</dbReference>
<dbReference type="EMBL" id="JACHKF010000001">
    <property type="protein sequence ID" value="MBB6570846.1"/>
    <property type="molecule type" value="Genomic_DNA"/>
</dbReference>
<dbReference type="PRINTS" id="PR00455">
    <property type="entry name" value="HTHTETR"/>
</dbReference>
<dbReference type="PANTHER" id="PTHR30055">
    <property type="entry name" value="HTH-TYPE TRANSCRIPTIONAL REGULATOR RUTR"/>
    <property type="match status" value="1"/>
</dbReference>
<gene>
    <name evidence="6" type="ORF">HNR71_006483</name>
    <name evidence="7" type="ORF">HPO96_27380</name>
</gene>
<evidence type="ECO:0000313" key="9">
    <source>
        <dbReference type="Proteomes" id="UP000553957"/>
    </source>
</evidence>
<dbReference type="Gene3D" id="1.10.357.10">
    <property type="entry name" value="Tetracycline Repressor, domain 2"/>
    <property type="match status" value="1"/>
</dbReference>
<dbReference type="Proteomes" id="UP000534306">
    <property type="component" value="Unassembled WGS sequence"/>
</dbReference>
<evidence type="ECO:0000259" key="5">
    <source>
        <dbReference type="PROSITE" id="PS50977"/>
    </source>
</evidence>
<keyword evidence="8" id="KW-1185">Reference proteome</keyword>
<dbReference type="PANTHER" id="PTHR30055:SF234">
    <property type="entry name" value="HTH-TYPE TRANSCRIPTIONAL REGULATOR BETI"/>
    <property type="match status" value="1"/>
</dbReference>
<sequence length="187" mass="19892">MNRSPGRPRSEEARRAVLNAVDDLLVEIGYGAMTIKGIAERAGVGRQTVYRWWSTKAEILLEASVIDGRQELGTPPRSDPASDLVAYLTALTAFLTTSPAGLSYRALIGEAQHDPAVLGLVRQADLLGASAGDVLERVRPVAPEMPDAALATAQLIGPVVSAVLTSPSPLPPKALRLHVTTLLKAWR</sequence>
<dbReference type="SUPFAM" id="SSF48498">
    <property type="entry name" value="Tetracyclin repressor-like, C-terminal domain"/>
    <property type="match status" value="1"/>
</dbReference>
<dbReference type="RefSeq" id="WP_171677211.1">
    <property type="nucleotide sequence ID" value="NZ_BAAAGT010000005.1"/>
</dbReference>
<evidence type="ECO:0000313" key="6">
    <source>
        <dbReference type="EMBL" id="MBB6570846.1"/>
    </source>
</evidence>
<keyword evidence="1" id="KW-0805">Transcription regulation</keyword>
<organism evidence="7 8">
    <name type="scientific">Kribbella sandramycini</name>
    <dbReference type="NCBI Taxonomy" id="60450"/>
    <lineage>
        <taxon>Bacteria</taxon>
        <taxon>Bacillati</taxon>
        <taxon>Actinomycetota</taxon>
        <taxon>Actinomycetes</taxon>
        <taxon>Propionibacteriales</taxon>
        <taxon>Kribbellaceae</taxon>
        <taxon>Kribbella</taxon>
    </lineage>
</organism>
<dbReference type="InterPro" id="IPR036271">
    <property type="entry name" value="Tet_transcr_reg_TetR-rel_C_sf"/>
</dbReference>
<protein>
    <submittedName>
        <fullName evidence="6 7">AcrR family transcriptional regulator</fullName>
    </submittedName>
</protein>
<dbReference type="SUPFAM" id="SSF46689">
    <property type="entry name" value="Homeodomain-like"/>
    <property type="match status" value="1"/>
</dbReference>
<dbReference type="GO" id="GO:0003700">
    <property type="term" value="F:DNA-binding transcription factor activity"/>
    <property type="evidence" value="ECO:0007669"/>
    <property type="project" value="TreeGrafter"/>
</dbReference>
<dbReference type="InterPro" id="IPR001647">
    <property type="entry name" value="HTH_TetR"/>
</dbReference>
<accession>A0A7Y4L5S4</accession>
<evidence type="ECO:0000256" key="2">
    <source>
        <dbReference type="ARBA" id="ARBA00023125"/>
    </source>
</evidence>
<evidence type="ECO:0000313" key="7">
    <source>
        <dbReference type="EMBL" id="NOL43977.1"/>
    </source>
</evidence>
<feature type="domain" description="HTH tetR-type" evidence="5">
    <location>
        <begin position="11"/>
        <end position="71"/>
    </location>
</feature>
<evidence type="ECO:0000256" key="4">
    <source>
        <dbReference type="PROSITE-ProRule" id="PRU00335"/>
    </source>
</evidence>
<dbReference type="GO" id="GO:0000976">
    <property type="term" value="F:transcription cis-regulatory region binding"/>
    <property type="evidence" value="ECO:0007669"/>
    <property type="project" value="TreeGrafter"/>
</dbReference>
<evidence type="ECO:0000256" key="1">
    <source>
        <dbReference type="ARBA" id="ARBA00023015"/>
    </source>
</evidence>
<proteinExistence type="predicted"/>
<dbReference type="Pfam" id="PF00440">
    <property type="entry name" value="TetR_N"/>
    <property type="match status" value="1"/>
</dbReference>
<name>A0A7Y4L5S4_9ACTN</name>
<dbReference type="Pfam" id="PF16859">
    <property type="entry name" value="TetR_C_11"/>
    <property type="match status" value="1"/>
</dbReference>
<keyword evidence="2 4" id="KW-0238">DNA-binding</keyword>
<reference evidence="6 9" key="2">
    <citation type="submission" date="2020-08" db="EMBL/GenBank/DDBJ databases">
        <title>Sequencing the genomes of 1000 actinobacteria strains.</title>
        <authorList>
            <person name="Klenk H.-P."/>
        </authorList>
    </citation>
    <scope>NUCLEOTIDE SEQUENCE [LARGE SCALE GENOMIC DNA]</scope>
    <source>
        <strain evidence="6 9">DSM 15626</strain>
    </source>
</reference>
<dbReference type="InterPro" id="IPR011075">
    <property type="entry name" value="TetR_C"/>
</dbReference>